<dbReference type="Gene3D" id="3.40.525.10">
    <property type="entry name" value="CRAL-TRIO lipid binding domain"/>
    <property type="match status" value="1"/>
</dbReference>
<dbReference type="SUPFAM" id="SSF46938">
    <property type="entry name" value="CRAL/TRIO N-terminal domain"/>
    <property type="match status" value="1"/>
</dbReference>
<protein>
    <recommendedName>
        <fullName evidence="1">CRAL-TRIO domain-containing protein</fullName>
    </recommendedName>
</protein>
<dbReference type="SMART" id="SM00516">
    <property type="entry name" value="SEC14"/>
    <property type="match status" value="1"/>
</dbReference>
<dbReference type="Pfam" id="PF00650">
    <property type="entry name" value="CRAL_TRIO"/>
    <property type="match status" value="2"/>
</dbReference>
<dbReference type="CDD" id="cd00170">
    <property type="entry name" value="SEC14"/>
    <property type="match status" value="1"/>
</dbReference>
<dbReference type="InterPro" id="IPR036273">
    <property type="entry name" value="CRAL/TRIO_N_dom_sf"/>
</dbReference>
<gene>
    <name evidence="2" type="ORF">GOP47_0023441</name>
</gene>
<dbReference type="PROSITE" id="PS50191">
    <property type="entry name" value="CRAL_TRIO"/>
    <property type="match status" value="1"/>
</dbReference>
<dbReference type="OrthoDB" id="1434354at2759"/>
<dbReference type="PANTHER" id="PTHR46277:SF3">
    <property type="entry name" value="BINDING PROTEIN, PUTATIVE-RELATED"/>
    <property type="match status" value="1"/>
</dbReference>
<dbReference type="Proteomes" id="UP000886520">
    <property type="component" value="Chromosome 23"/>
</dbReference>
<dbReference type="Gene3D" id="1.10.8.20">
    <property type="entry name" value="N-terminal domain of phosphatidylinositol transfer protein sec14p"/>
    <property type="match status" value="1"/>
</dbReference>
<dbReference type="InterPro" id="IPR001251">
    <property type="entry name" value="CRAL-TRIO_dom"/>
</dbReference>
<sequence>MVFELIHNFQFQFGERASRSFHWPPRPMDATNLSAVTLEDNCAHCEHNDSSEESQRSKLLQLMLTHVQSADLSSQELDEATLERFLATNSWDPKKASEALVYHLKWWRTYAPLGHIPEDDISTERKKGKLCLQGHDKKGRTIGVFLIVRHDAFDRDLEEFKRYIVYSFEKAVFSTKHRCKELMVIVDLAGWSYKSVDVRGYLALLDILQLYLAQVRVSFLEGKGRELIHQYDHYMNHLGKMILIHVPFIFWAAWKVTSPFFNKFTRERMLFVEDKELQSVLLDEIDEDQLPDTYGGKMSLVPV</sequence>
<feature type="domain" description="CRAL-TRIO" evidence="1">
    <location>
        <begin position="118"/>
        <end position="302"/>
    </location>
</feature>
<keyword evidence="3" id="KW-1185">Reference proteome</keyword>
<evidence type="ECO:0000313" key="3">
    <source>
        <dbReference type="Proteomes" id="UP000886520"/>
    </source>
</evidence>
<dbReference type="EMBL" id="JABFUD020000023">
    <property type="protein sequence ID" value="KAI5060936.1"/>
    <property type="molecule type" value="Genomic_DNA"/>
</dbReference>
<proteinExistence type="predicted"/>
<name>A0A9D4U3H2_ADICA</name>
<accession>A0A9D4U3H2</accession>
<dbReference type="SUPFAM" id="SSF52087">
    <property type="entry name" value="CRAL/TRIO domain"/>
    <property type="match status" value="1"/>
</dbReference>
<dbReference type="AlphaFoldDB" id="A0A9D4U3H2"/>
<dbReference type="InterPro" id="IPR036865">
    <property type="entry name" value="CRAL-TRIO_dom_sf"/>
</dbReference>
<evidence type="ECO:0000313" key="2">
    <source>
        <dbReference type="EMBL" id="KAI5060936.1"/>
    </source>
</evidence>
<reference evidence="2" key="1">
    <citation type="submission" date="2021-01" db="EMBL/GenBank/DDBJ databases">
        <title>Adiantum capillus-veneris genome.</title>
        <authorList>
            <person name="Fang Y."/>
            <person name="Liao Q."/>
        </authorList>
    </citation>
    <scope>NUCLEOTIDE SEQUENCE</scope>
    <source>
        <strain evidence="2">H3</strain>
        <tissue evidence="2">Leaf</tissue>
    </source>
</reference>
<organism evidence="2 3">
    <name type="scientific">Adiantum capillus-veneris</name>
    <name type="common">Maidenhair fern</name>
    <dbReference type="NCBI Taxonomy" id="13818"/>
    <lineage>
        <taxon>Eukaryota</taxon>
        <taxon>Viridiplantae</taxon>
        <taxon>Streptophyta</taxon>
        <taxon>Embryophyta</taxon>
        <taxon>Tracheophyta</taxon>
        <taxon>Polypodiopsida</taxon>
        <taxon>Polypodiidae</taxon>
        <taxon>Polypodiales</taxon>
        <taxon>Pteridineae</taxon>
        <taxon>Pteridaceae</taxon>
        <taxon>Vittarioideae</taxon>
        <taxon>Adiantum</taxon>
    </lineage>
</organism>
<comment type="caution">
    <text evidence="2">The sequence shown here is derived from an EMBL/GenBank/DDBJ whole genome shotgun (WGS) entry which is preliminary data.</text>
</comment>
<evidence type="ECO:0000259" key="1">
    <source>
        <dbReference type="PROSITE" id="PS50191"/>
    </source>
</evidence>
<dbReference type="PANTHER" id="PTHR46277">
    <property type="entry name" value="OS03G0850700 PROTEIN"/>
    <property type="match status" value="1"/>
</dbReference>